<dbReference type="SUPFAM" id="SSF49899">
    <property type="entry name" value="Concanavalin A-like lectins/glucanases"/>
    <property type="match status" value="1"/>
</dbReference>
<dbReference type="Gene3D" id="2.60.40.1220">
    <property type="match status" value="2"/>
</dbReference>
<accession>A0A4Q8QHZ4</accession>
<protein>
    <submittedName>
        <fullName evidence="2">T9SS type B sorting domain-containing protein</fullName>
    </submittedName>
</protein>
<dbReference type="Gene3D" id="2.60.120.200">
    <property type="match status" value="1"/>
</dbReference>
<sequence>MKFRIIVVFLLFALGYYNPSFSQLDASTIGSAVDLGGNCYSITPDQLDQAGGVWYNNSVDFAEDFTIYYQAFFGTKDADGADGSALVFKGTPNPVIGGSGGGIGFAGITPSLIIEFDTFQNISPFNNNDPVSDHIAIIRDGDPDHGQPTNLSGPVQASSTSTNIEDGLNHEVQIQWEAAAQTLSVYFDCVLRLTLTEDIQNTIFLGDNTIFFGFVASTGGLSNSNEVCFNSITFVENLLLEDEVLCIGESLDTVDATIPSGVTYSWSPITGVSDPNIPNPIFSPSTTTTYTVTIEDICGETTTENFTLNTLPIETPLFDAVPPICAEEDLTALPTTSNNGITGSWSPALNNTVTTTYTFTPSSGECATETTLEVTVIPNTVPIFDAIMPICPGDILPPLPTTSNNGITGSWSPALNNMATTMYTFIPNPGQGCVAETSTEIVVQGIIPEFEAVGAICAGETLQPLPTLSNNGIAGSWSPALNNTATTVYTFTPNAGECAFPTTLEIVITPISTLEVDASVTSENFDDRQTIEVIVTGGIPPYEFRLNDGAWQESNVFERVEGCAQTVFVRQVNECSDIPETSVLVLTYPKFFTPNGDPYNDTWNIFCLENDPLAQITIFDRYGKLLTRFPTTSFGWDGRFNNIDMPSEDYWFVLEYEDQAGVMRTFSSHFSLKR</sequence>
<evidence type="ECO:0000256" key="1">
    <source>
        <dbReference type="ARBA" id="ARBA00022729"/>
    </source>
</evidence>
<dbReference type="OrthoDB" id="9765926at2"/>
<dbReference type="AlphaFoldDB" id="A0A4Q8QHZ4"/>
<reference evidence="2 3" key="1">
    <citation type="submission" date="2019-02" db="EMBL/GenBank/DDBJ databases">
        <title>Draft genome sequence of Muricauda sp. 176CP4-71.</title>
        <authorList>
            <person name="Park J.-S."/>
        </authorList>
    </citation>
    <scope>NUCLEOTIDE SEQUENCE [LARGE SCALE GENOMIC DNA]</scope>
    <source>
        <strain evidence="2 3">176CP4-71</strain>
    </source>
</reference>
<keyword evidence="1" id="KW-0732">Signal</keyword>
<gene>
    <name evidence="2" type="ORF">EW142_07295</name>
</gene>
<dbReference type="InterPro" id="IPR026341">
    <property type="entry name" value="T9SS_type_B"/>
</dbReference>
<dbReference type="Pfam" id="PF13585">
    <property type="entry name" value="CHU_C"/>
    <property type="match status" value="1"/>
</dbReference>
<comment type="caution">
    <text evidence="2">The sequence shown here is derived from an EMBL/GenBank/DDBJ whole genome shotgun (WGS) entry which is preliminary data.</text>
</comment>
<dbReference type="InterPro" id="IPR014755">
    <property type="entry name" value="Cu-Rt/internalin_Ig-like"/>
</dbReference>
<keyword evidence="3" id="KW-1185">Reference proteome</keyword>
<dbReference type="Pfam" id="PF18483">
    <property type="entry name" value="Lectin_L-type_dom"/>
    <property type="match status" value="1"/>
</dbReference>
<dbReference type="InterPro" id="IPR051136">
    <property type="entry name" value="Intracellular_Lectin-GPT"/>
</dbReference>
<dbReference type="CDD" id="cd01951">
    <property type="entry name" value="lectin_L-type"/>
    <property type="match status" value="1"/>
</dbReference>
<dbReference type="NCBIfam" id="TIGR04131">
    <property type="entry name" value="Bac_Flav_CTERM"/>
    <property type="match status" value="1"/>
</dbReference>
<organism evidence="2 3">
    <name type="scientific">Flagellimonas allohymeniacidonis</name>
    <dbReference type="NCBI Taxonomy" id="2517819"/>
    <lineage>
        <taxon>Bacteria</taxon>
        <taxon>Pseudomonadati</taxon>
        <taxon>Bacteroidota</taxon>
        <taxon>Flavobacteriia</taxon>
        <taxon>Flavobacteriales</taxon>
        <taxon>Flavobacteriaceae</taxon>
        <taxon>Flagellimonas</taxon>
    </lineage>
</organism>
<dbReference type="PANTHER" id="PTHR12223:SF19">
    <property type="entry name" value="LEGUME LECTIN DOMAIN-CONTAINING PROTEIN"/>
    <property type="match status" value="1"/>
</dbReference>
<name>A0A4Q8QHZ4_9FLAO</name>
<dbReference type="EMBL" id="SGIU01000001">
    <property type="protein sequence ID" value="TAI49594.1"/>
    <property type="molecule type" value="Genomic_DNA"/>
</dbReference>
<dbReference type="GO" id="GO:0005975">
    <property type="term" value="P:carbohydrate metabolic process"/>
    <property type="evidence" value="ECO:0007669"/>
    <property type="project" value="UniProtKB-ARBA"/>
</dbReference>
<dbReference type="InterPro" id="IPR056573">
    <property type="entry name" value="Lectin_L-type_dom"/>
</dbReference>
<dbReference type="InterPro" id="IPR013320">
    <property type="entry name" value="ConA-like_dom_sf"/>
</dbReference>
<dbReference type="Proteomes" id="UP000291981">
    <property type="component" value="Unassembled WGS sequence"/>
</dbReference>
<dbReference type="GO" id="GO:0004553">
    <property type="term" value="F:hydrolase activity, hydrolyzing O-glycosyl compounds"/>
    <property type="evidence" value="ECO:0007669"/>
    <property type="project" value="UniProtKB-ARBA"/>
</dbReference>
<evidence type="ECO:0000313" key="3">
    <source>
        <dbReference type="Proteomes" id="UP000291981"/>
    </source>
</evidence>
<dbReference type="PANTHER" id="PTHR12223">
    <property type="entry name" value="VESICULAR MANNOSE-BINDING LECTIN"/>
    <property type="match status" value="1"/>
</dbReference>
<dbReference type="RefSeq" id="WP_130611780.1">
    <property type="nucleotide sequence ID" value="NZ_SGIU01000001.1"/>
</dbReference>
<evidence type="ECO:0000313" key="2">
    <source>
        <dbReference type="EMBL" id="TAI49594.1"/>
    </source>
</evidence>
<proteinExistence type="predicted"/>